<dbReference type="GO" id="GO:0005813">
    <property type="term" value="C:centrosome"/>
    <property type="evidence" value="ECO:0007669"/>
    <property type="project" value="UniProtKB-SubCell"/>
</dbReference>
<keyword evidence="6 8" id="KW-0175">Coiled coil</keyword>
<evidence type="ECO:0000313" key="11">
    <source>
        <dbReference type="Proteomes" id="UP000708208"/>
    </source>
</evidence>
<evidence type="ECO:0000256" key="1">
    <source>
        <dbReference type="ARBA" id="ARBA00004186"/>
    </source>
</evidence>
<dbReference type="GO" id="GO:0047496">
    <property type="term" value="P:vesicle transport along microtubule"/>
    <property type="evidence" value="ECO:0007669"/>
    <property type="project" value="TreeGrafter"/>
</dbReference>
<feature type="domain" description="NUDE" evidence="9">
    <location>
        <begin position="137"/>
        <end position="186"/>
    </location>
</feature>
<name>A0A8J2KGZ5_9HEXA</name>
<evidence type="ECO:0000256" key="8">
    <source>
        <dbReference type="SAM" id="Coils"/>
    </source>
</evidence>
<dbReference type="GO" id="GO:0016477">
    <property type="term" value="P:cell migration"/>
    <property type="evidence" value="ECO:0007669"/>
    <property type="project" value="TreeGrafter"/>
</dbReference>
<dbReference type="GO" id="GO:0008017">
    <property type="term" value="F:microtubule binding"/>
    <property type="evidence" value="ECO:0007669"/>
    <property type="project" value="InterPro"/>
</dbReference>
<evidence type="ECO:0000259" key="9">
    <source>
        <dbReference type="Pfam" id="PF04880"/>
    </source>
</evidence>
<dbReference type="InterPro" id="IPR006964">
    <property type="entry name" value="NUDE_dom"/>
</dbReference>
<gene>
    <name evidence="10" type="ORF">AFUS01_LOCUS25134</name>
</gene>
<dbReference type="GO" id="GO:0000776">
    <property type="term" value="C:kinetochore"/>
    <property type="evidence" value="ECO:0007669"/>
    <property type="project" value="TreeGrafter"/>
</dbReference>
<evidence type="ECO:0000313" key="10">
    <source>
        <dbReference type="EMBL" id="CAG7786570.1"/>
    </source>
</evidence>
<dbReference type="PANTHER" id="PTHR10921:SF1">
    <property type="entry name" value="NUCLEAR DISTRIBUTION PROTEIN NUDE HOMOLOG"/>
    <property type="match status" value="1"/>
</dbReference>
<dbReference type="GO" id="GO:0007100">
    <property type="term" value="P:mitotic centrosome separation"/>
    <property type="evidence" value="ECO:0007669"/>
    <property type="project" value="TreeGrafter"/>
</dbReference>
<evidence type="ECO:0000256" key="4">
    <source>
        <dbReference type="ARBA" id="ARBA00022490"/>
    </source>
</evidence>
<proteinExistence type="inferred from homology"/>
<dbReference type="PANTHER" id="PTHR10921">
    <property type="entry name" value="NUCLEAR DISTRIBUTION PROTEIN NUDE HOMOLOG 1"/>
    <property type="match status" value="1"/>
</dbReference>
<dbReference type="GO" id="GO:0000132">
    <property type="term" value="P:establishment of mitotic spindle orientation"/>
    <property type="evidence" value="ECO:0007669"/>
    <property type="project" value="TreeGrafter"/>
</dbReference>
<keyword evidence="4" id="KW-0963">Cytoplasm</keyword>
<dbReference type="EMBL" id="CAJVCH010320637">
    <property type="protein sequence ID" value="CAG7786570.1"/>
    <property type="molecule type" value="Genomic_DNA"/>
</dbReference>
<dbReference type="Proteomes" id="UP000708208">
    <property type="component" value="Unassembled WGS sequence"/>
</dbReference>
<keyword evidence="11" id="KW-1185">Reference proteome</keyword>
<comment type="similarity">
    <text evidence="3">Belongs to the nudE family.</text>
</comment>
<evidence type="ECO:0000256" key="6">
    <source>
        <dbReference type="ARBA" id="ARBA00023054"/>
    </source>
</evidence>
<dbReference type="GO" id="GO:0051642">
    <property type="term" value="P:centrosome localization"/>
    <property type="evidence" value="ECO:0007669"/>
    <property type="project" value="TreeGrafter"/>
</dbReference>
<sequence length="250" mass="29537">MDVEMDIPVTFRSTEDELNYWKQRAINYQRRYEEQRDQFDEYEDYSKNVEQELDMELKQCQAKNAEMKSHMSRVLQENEMLRSRLEQTSAEYNAQLSELSSEVASFRKTSDDVNQYVRVLEQKNDDLERANRAAGVSIEDFEQKLNCAIERNAFLESELDEKETLKAIVQRLKEETKDLQGELAVKRIPGGVQMNDNKEMYNIQIETRGNHNPLTIVNDLLRKVGVLESKLATYNRDHNLKRKMHNDFIK</sequence>
<evidence type="ECO:0000256" key="3">
    <source>
        <dbReference type="ARBA" id="ARBA00007429"/>
    </source>
</evidence>
<evidence type="ECO:0000256" key="2">
    <source>
        <dbReference type="ARBA" id="ARBA00004300"/>
    </source>
</evidence>
<evidence type="ECO:0000256" key="5">
    <source>
        <dbReference type="ARBA" id="ARBA00022701"/>
    </source>
</evidence>
<dbReference type="GO" id="GO:0005871">
    <property type="term" value="C:kinesin complex"/>
    <property type="evidence" value="ECO:0007669"/>
    <property type="project" value="TreeGrafter"/>
</dbReference>
<evidence type="ECO:0000256" key="7">
    <source>
        <dbReference type="ARBA" id="ARBA00023212"/>
    </source>
</evidence>
<reference evidence="10" key="1">
    <citation type="submission" date="2021-06" db="EMBL/GenBank/DDBJ databases">
        <authorList>
            <person name="Hodson N. C."/>
            <person name="Mongue J. A."/>
            <person name="Jaron S. K."/>
        </authorList>
    </citation>
    <scope>NUCLEOTIDE SEQUENCE</scope>
</reference>
<comment type="caution">
    <text evidence="10">The sequence shown here is derived from an EMBL/GenBank/DDBJ whole genome shotgun (WGS) entry which is preliminary data.</text>
</comment>
<keyword evidence="7" id="KW-0206">Cytoskeleton</keyword>
<dbReference type="GO" id="GO:0005819">
    <property type="term" value="C:spindle"/>
    <property type="evidence" value="ECO:0007669"/>
    <property type="project" value="UniProtKB-SubCell"/>
</dbReference>
<dbReference type="OrthoDB" id="5877028at2759"/>
<keyword evidence="5" id="KW-0493">Microtubule</keyword>
<dbReference type="GO" id="GO:0007059">
    <property type="term" value="P:chromosome segregation"/>
    <property type="evidence" value="ECO:0007669"/>
    <property type="project" value="TreeGrafter"/>
</dbReference>
<protein>
    <recommendedName>
        <fullName evidence="9">NUDE domain-containing protein</fullName>
    </recommendedName>
</protein>
<dbReference type="GO" id="GO:0005874">
    <property type="term" value="C:microtubule"/>
    <property type="evidence" value="ECO:0007669"/>
    <property type="project" value="UniProtKB-KW"/>
</dbReference>
<dbReference type="InterPro" id="IPR033494">
    <property type="entry name" value="NUDE"/>
</dbReference>
<dbReference type="GO" id="GO:0007020">
    <property type="term" value="P:microtubule nucleation"/>
    <property type="evidence" value="ECO:0007669"/>
    <property type="project" value="TreeGrafter"/>
</dbReference>
<dbReference type="Pfam" id="PF04880">
    <property type="entry name" value="NUDE_C"/>
    <property type="match status" value="1"/>
</dbReference>
<accession>A0A8J2KGZ5</accession>
<organism evidence="10 11">
    <name type="scientific">Allacma fusca</name>
    <dbReference type="NCBI Taxonomy" id="39272"/>
    <lineage>
        <taxon>Eukaryota</taxon>
        <taxon>Metazoa</taxon>
        <taxon>Ecdysozoa</taxon>
        <taxon>Arthropoda</taxon>
        <taxon>Hexapoda</taxon>
        <taxon>Collembola</taxon>
        <taxon>Symphypleona</taxon>
        <taxon>Sminthuridae</taxon>
        <taxon>Allacma</taxon>
    </lineage>
</organism>
<feature type="coiled-coil region" evidence="8">
    <location>
        <begin position="32"/>
        <end position="182"/>
    </location>
</feature>
<comment type="subcellular location">
    <subcellularLocation>
        <location evidence="2">Cytoplasm</location>
        <location evidence="2">Cytoskeleton</location>
        <location evidence="2">Microtubule organizing center</location>
        <location evidence="2">Centrosome</location>
    </subcellularLocation>
    <subcellularLocation>
        <location evidence="1">Cytoplasm</location>
        <location evidence="1">Cytoskeleton</location>
        <location evidence="1">Spindle</location>
    </subcellularLocation>
</comment>
<dbReference type="AlphaFoldDB" id="A0A8J2KGZ5"/>